<name>A0A834YXC1_TETSI</name>
<dbReference type="GO" id="GO:0005634">
    <property type="term" value="C:nucleus"/>
    <property type="evidence" value="ECO:0007669"/>
    <property type="project" value="UniProtKB-SubCell"/>
</dbReference>
<evidence type="ECO:0008006" key="8">
    <source>
        <dbReference type="Google" id="ProtNLM"/>
    </source>
</evidence>
<organism evidence="6 7">
    <name type="scientific">Tetracentron sinense</name>
    <name type="common">Spur-leaf</name>
    <dbReference type="NCBI Taxonomy" id="13715"/>
    <lineage>
        <taxon>Eukaryota</taxon>
        <taxon>Viridiplantae</taxon>
        <taxon>Streptophyta</taxon>
        <taxon>Embryophyta</taxon>
        <taxon>Tracheophyta</taxon>
        <taxon>Spermatophyta</taxon>
        <taxon>Magnoliopsida</taxon>
        <taxon>Trochodendrales</taxon>
        <taxon>Trochodendraceae</taxon>
        <taxon>Tetracentron</taxon>
    </lineage>
</organism>
<evidence type="ECO:0000256" key="5">
    <source>
        <dbReference type="SAM" id="MobiDB-lite"/>
    </source>
</evidence>
<gene>
    <name evidence="6" type="ORF">HHK36_019316</name>
</gene>
<dbReference type="OMA" id="VWESARF"/>
<dbReference type="PANTHER" id="PTHR31250">
    <property type="entry name" value="IQ DOMAIN-CONTAINING PROTEIN IQM3"/>
    <property type="match status" value="1"/>
</dbReference>
<evidence type="ECO:0000313" key="6">
    <source>
        <dbReference type="EMBL" id="KAF8395370.1"/>
    </source>
</evidence>
<dbReference type="InterPro" id="IPR044159">
    <property type="entry name" value="IQM"/>
</dbReference>
<dbReference type="PROSITE" id="PS50096">
    <property type="entry name" value="IQ"/>
    <property type="match status" value="1"/>
</dbReference>
<comment type="caution">
    <text evidence="6">The sequence shown here is derived from an EMBL/GenBank/DDBJ whole genome shotgun (WGS) entry which is preliminary data.</text>
</comment>
<accession>A0A834YXC1</accession>
<dbReference type="Proteomes" id="UP000655225">
    <property type="component" value="Unassembled WGS sequence"/>
</dbReference>
<dbReference type="EMBL" id="JABCRI010000013">
    <property type="protein sequence ID" value="KAF8395370.1"/>
    <property type="molecule type" value="Genomic_DNA"/>
</dbReference>
<dbReference type="PANTHER" id="PTHR31250:SF10">
    <property type="entry name" value="IQ DOMAIN-CONTAINING PROTEIN IQM3"/>
    <property type="match status" value="1"/>
</dbReference>
<keyword evidence="3" id="KW-0963">Cytoplasm</keyword>
<keyword evidence="7" id="KW-1185">Reference proteome</keyword>
<keyword evidence="4" id="KW-0539">Nucleus</keyword>
<protein>
    <recommendedName>
        <fullName evidence="8">IQ domain-containing protein IQM3</fullName>
    </recommendedName>
</protein>
<evidence type="ECO:0000256" key="2">
    <source>
        <dbReference type="ARBA" id="ARBA00004496"/>
    </source>
</evidence>
<evidence type="ECO:0000256" key="3">
    <source>
        <dbReference type="ARBA" id="ARBA00022490"/>
    </source>
</evidence>
<evidence type="ECO:0000256" key="4">
    <source>
        <dbReference type="ARBA" id="ARBA00023242"/>
    </source>
</evidence>
<reference evidence="6 7" key="1">
    <citation type="submission" date="2020-04" db="EMBL/GenBank/DDBJ databases">
        <title>Plant Genome Project.</title>
        <authorList>
            <person name="Zhang R.-G."/>
        </authorList>
    </citation>
    <scope>NUCLEOTIDE SEQUENCE [LARGE SCALE GENOMIC DNA]</scope>
    <source>
        <strain evidence="6">YNK0</strain>
        <tissue evidence="6">Leaf</tissue>
    </source>
</reference>
<dbReference type="OrthoDB" id="7344096at2759"/>
<evidence type="ECO:0000256" key="1">
    <source>
        <dbReference type="ARBA" id="ARBA00004123"/>
    </source>
</evidence>
<sequence length="660" mass="72503">MGRGHSRCQGGSRMAVTGIVLGLIQAYTPAVLWRGQVVAVVGELKREMEMHSVVAVVAARDGHERRGRVKRGYPSLPFHHRMEMREGLCIGGMLRVSNSYGQTGGGGMLIAGGGGLGLLRTGGGRLGLVVRAGFGCDELGAPTNLRLVFNGGSNTKYSYLQSSVFLFPKPWERIVGDQASTLIDAQESSSSECSVALNPDEESALECAGSEPSFVLHHDDKSMTINAKESKASESSGAKLTVTNVWESARFESTAAVKLQKVYRSYRTRRRLADSAVVAEELWWQAIDFARLNHSTISFFNFLKPETAASRWNRISLNASKIDPRHRYGHSLHLYWEEWRKGNAGQPFFYWLDIGDGKDFDLKECPRSILRKQCIKYLGPQEREHYEYIVVEGKIVHNRTGDLLDTNKGLRGAKWIFVMSTSKKLYAGEKKKGIFHHSSFMAGGATLAAGRLTAEDGILKSISAYSGHYRPTDDNLGSLLAILKENGVNLDQVEVRSSTEDYEDDSKSVRQGSTIGVPTDTKPPKLEIPREVGKFQPSEPTEVSQTESESSYKRTLSGGLQSPRVEVPEKAILQRINSKKAASSYQLGRQLSLKWSTGAGPRIGCVADYPLELRVHALEFVDLSPRTPATPSSFRQITSLVSPKPGPTSNLFNGDVTSGV</sequence>
<feature type="compositionally biased region" description="Basic and acidic residues" evidence="5">
    <location>
        <begin position="522"/>
        <end position="533"/>
    </location>
</feature>
<dbReference type="GO" id="GO:0005737">
    <property type="term" value="C:cytoplasm"/>
    <property type="evidence" value="ECO:0007669"/>
    <property type="project" value="UniProtKB-SubCell"/>
</dbReference>
<dbReference type="AlphaFoldDB" id="A0A834YXC1"/>
<evidence type="ECO:0000313" key="7">
    <source>
        <dbReference type="Proteomes" id="UP000655225"/>
    </source>
</evidence>
<proteinExistence type="predicted"/>
<comment type="subcellular location">
    <subcellularLocation>
        <location evidence="2">Cytoplasm</location>
    </subcellularLocation>
    <subcellularLocation>
        <location evidence="1">Nucleus</location>
    </subcellularLocation>
</comment>
<feature type="region of interest" description="Disordered" evidence="5">
    <location>
        <begin position="497"/>
        <end position="560"/>
    </location>
</feature>
<feature type="compositionally biased region" description="Polar residues" evidence="5">
    <location>
        <begin position="538"/>
        <end position="549"/>
    </location>
</feature>